<dbReference type="InParanoid" id="A0A1I5PRM9"/>
<feature type="compositionally biased region" description="Acidic residues" evidence="1">
    <location>
        <begin position="161"/>
        <end position="171"/>
    </location>
</feature>
<dbReference type="Pfam" id="PF12802">
    <property type="entry name" value="MarR_2"/>
    <property type="match status" value="1"/>
</dbReference>
<evidence type="ECO:0000259" key="2">
    <source>
        <dbReference type="PROSITE" id="PS50995"/>
    </source>
</evidence>
<dbReference type="InterPro" id="IPR039422">
    <property type="entry name" value="MarR/SlyA-like"/>
</dbReference>
<dbReference type="EMBL" id="FOVH01000013">
    <property type="protein sequence ID" value="SFP36629.1"/>
    <property type="molecule type" value="Genomic_DNA"/>
</dbReference>
<dbReference type="RefSeq" id="WP_075023304.1">
    <property type="nucleotide sequence ID" value="NZ_CP083237.1"/>
</dbReference>
<dbReference type="eggNOG" id="COG1846">
    <property type="taxonomic scope" value="Bacteria"/>
</dbReference>
<accession>A0A1I5PRM9</accession>
<dbReference type="PROSITE" id="PS50995">
    <property type="entry name" value="HTH_MARR_2"/>
    <property type="match status" value="1"/>
</dbReference>
<dbReference type="CDD" id="cd00090">
    <property type="entry name" value="HTH_ARSR"/>
    <property type="match status" value="1"/>
</dbReference>
<dbReference type="OrthoDB" id="8635520at2"/>
<dbReference type="InterPro" id="IPR036390">
    <property type="entry name" value="WH_DNA-bd_sf"/>
</dbReference>
<dbReference type="AlphaFoldDB" id="A0A1I5PRM9"/>
<evidence type="ECO:0000313" key="3">
    <source>
        <dbReference type="EMBL" id="SFP36629.1"/>
    </source>
</evidence>
<keyword evidence="4" id="KW-1185">Reference proteome</keyword>
<keyword evidence="3" id="KW-0238">DNA-binding</keyword>
<evidence type="ECO:0000256" key="1">
    <source>
        <dbReference type="SAM" id="MobiDB-lite"/>
    </source>
</evidence>
<dbReference type="InterPro" id="IPR036388">
    <property type="entry name" value="WH-like_DNA-bd_sf"/>
</dbReference>
<dbReference type="GO" id="GO:0003700">
    <property type="term" value="F:DNA-binding transcription factor activity"/>
    <property type="evidence" value="ECO:0007669"/>
    <property type="project" value="InterPro"/>
</dbReference>
<evidence type="ECO:0000313" key="4">
    <source>
        <dbReference type="Proteomes" id="UP000183413"/>
    </source>
</evidence>
<dbReference type="PANTHER" id="PTHR33164">
    <property type="entry name" value="TRANSCRIPTIONAL REGULATOR, MARR FAMILY"/>
    <property type="match status" value="1"/>
</dbReference>
<dbReference type="InterPro" id="IPR011991">
    <property type="entry name" value="ArsR-like_HTH"/>
</dbReference>
<dbReference type="STRING" id="1993.SAMN04489713_113226"/>
<dbReference type="GO" id="GO:0006950">
    <property type="term" value="P:response to stress"/>
    <property type="evidence" value="ECO:0007669"/>
    <property type="project" value="TreeGrafter"/>
</dbReference>
<dbReference type="GeneID" id="99647479"/>
<protein>
    <submittedName>
        <fullName evidence="3">DNA-binding transcriptional regulator, MarR family</fullName>
    </submittedName>
</protein>
<feature type="domain" description="HTH marR-type" evidence="2">
    <location>
        <begin position="19"/>
        <end position="150"/>
    </location>
</feature>
<gene>
    <name evidence="3" type="ORF">SAMN04489713_113226</name>
</gene>
<dbReference type="GO" id="GO:0003677">
    <property type="term" value="F:DNA binding"/>
    <property type="evidence" value="ECO:0007669"/>
    <property type="project" value="UniProtKB-KW"/>
</dbReference>
<dbReference type="PANTHER" id="PTHR33164:SF99">
    <property type="entry name" value="MARR FAMILY REGULATORY PROTEIN"/>
    <property type="match status" value="1"/>
</dbReference>
<dbReference type="InterPro" id="IPR000835">
    <property type="entry name" value="HTH_MarR-typ"/>
</dbReference>
<name>A0A1I5PRM9_9ACTN</name>
<dbReference type="Gene3D" id="1.10.10.10">
    <property type="entry name" value="Winged helix-like DNA-binding domain superfamily/Winged helix DNA-binding domain"/>
    <property type="match status" value="1"/>
</dbReference>
<feature type="region of interest" description="Disordered" evidence="1">
    <location>
        <begin position="155"/>
        <end position="177"/>
    </location>
</feature>
<dbReference type="PRINTS" id="PR00598">
    <property type="entry name" value="HTHMARR"/>
</dbReference>
<dbReference type="Proteomes" id="UP000183413">
    <property type="component" value="Unassembled WGS sequence"/>
</dbReference>
<proteinExistence type="predicted"/>
<reference evidence="3 4" key="1">
    <citation type="submission" date="2016-10" db="EMBL/GenBank/DDBJ databases">
        <authorList>
            <person name="de Groot N.N."/>
        </authorList>
    </citation>
    <scope>NUCLEOTIDE SEQUENCE [LARGE SCALE GENOMIC DNA]</scope>
    <source>
        <strain evidence="3 4">DSM 43067</strain>
    </source>
</reference>
<organism evidence="3 4">
    <name type="scientific">Actinomadura madurae</name>
    <dbReference type="NCBI Taxonomy" id="1993"/>
    <lineage>
        <taxon>Bacteria</taxon>
        <taxon>Bacillati</taxon>
        <taxon>Actinomycetota</taxon>
        <taxon>Actinomycetes</taxon>
        <taxon>Streptosporangiales</taxon>
        <taxon>Thermomonosporaceae</taxon>
        <taxon>Actinomadura</taxon>
    </lineage>
</organism>
<dbReference type="SUPFAM" id="SSF46785">
    <property type="entry name" value="Winged helix' DNA-binding domain"/>
    <property type="match status" value="1"/>
</dbReference>
<sequence>MAPERPTAHRAATTAEADVLELLHSLHGASQVYRARADENAAVGGVNFARTQVLGQLREGPQSVPAVARRLSLTRQSVQSVMDRLLEAGLVERTPNPGHRSSSLFRITAQGSAVMDGVRGRAARMYAAIAAEFTASEIEDLTAMLQRLRDLGLATPRVGDDTDEAPADLDETLTRGR</sequence>
<dbReference type="SMART" id="SM00347">
    <property type="entry name" value="HTH_MARR"/>
    <property type="match status" value="1"/>
</dbReference>